<accession>A0A9D1LYP4</accession>
<proteinExistence type="predicted"/>
<gene>
    <name evidence="1" type="ORF">IAD22_06155</name>
</gene>
<reference evidence="1" key="1">
    <citation type="submission" date="2020-10" db="EMBL/GenBank/DDBJ databases">
        <authorList>
            <person name="Gilroy R."/>
        </authorList>
    </citation>
    <scope>NUCLEOTIDE SEQUENCE</scope>
    <source>
        <strain evidence="1">ChiGjej1B1-1684</strain>
    </source>
</reference>
<sequence>MRNDEDFKREVFKRWEVKASLEKMRKRRALGSLCIFLVVCAFAVPTLLDMNTVPESNNSIDNGVDVSVTVPENGEEFATEESGDWQIEVDTGEAVEEQDGNDGIVLEPTAEISDKTSGEIRTISSENIMEFYSLIESAYDAGDYEETEHQERYVITISSSTGDENYFLSEDGYIMKNNDGRWKKIPDDKLQEIINFV</sequence>
<evidence type="ECO:0000313" key="1">
    <source>
        <dbReference type="EMBL" id="HIU50578.1"/>
    </source>
</evidence>
<protein>
    <submittedName>
        <fullName evidence="1">Uncharacterized protein</fullName>
    </submittedName>
</protein>
<name>A0A9D1LYP4_9FIRM</name>
<dbReference type="Proteomes" id="UP000824118">
    <property type="component" value="Unassembled WGS sequence"/>
</dbReference>
<comment type="caution">
    <text evidence="1">The sequence shown here is derived from an EMBL/GenBank/DDBJ whole genome shotgun (WGS) entry which is preliminary data.</text>
</comment>
<reference evidence="1" key="2">
    <citation type="journal article" date="2021" name="PeerJ">
        <title>Extensive microbial diversity within the chicken gut microbiome revealed by metagenomics and culture.</title>
        <authorList>
            <person name="Gilroy R."/>
            <person name="Ravi A."/>
            <person name="Getino M."/>
            <person name="Pursley I."/>
            <person name="Horton D.L."/>
            <person name="Alikhan N.F."/>
            <person name="Baker D."/>
            <person name="Gharbi K."/>
            <person name="Hall N."/>
            <person name="Watson M."/>
            <person name="Adriaenssens E.M."/>
            <person name="Foster-Nyarko E."/>
            <person name="Jarju S."/>
            <person name="Secka A."/>
            <person name="Antonio M."/>
            <person name="Oren A."/>
            <person name="Chaudhuri R.R."/>
            <person name="La Ragione R."/>
            <person name="Hildebrand F."/>
            <person name="Pallen M.J."/>
        </authorList>
    </citation>
    <scope>NUCLEOTIDE SEQUENCE</scope>
    <source>
        <strain evidence="1">ChiGjej1B1-1684</strain>
    </source>
</reference>
<organism evidence="1 2">
    <name type="scientific">Candidatus Limousia pullorum</name>
    <dbReference type="NCBI Taxonomy" id="2840860"/>
    <lineage>
        <taxon>Bacteria</taxon>
        <taxon>Bacillati</taxon>
        <taxon>Bacillota</taxon>
        <taxon>Clostridia</taxon>
        <taxon>Eubacteriales</taxon>
        <taxon>Oscillospiraceae</taxon>
        <taxon>Oscillospiraceae incertae sedis</taxon>
        <taxon>Candidatus Limousia</taxon>
    </lineage>
</organism>
<evidence type="ECO:0000313" key="2">
    <source>
        <dbReference type="Proteomes" id="UP000824118"/>
    </source>
</evidence>
<dbReference type="AlphaFoldDB" id="A0A9D1LYP4"/>
<dbReference type="EMBL" id="DVNG01000089">
    <property type="protein sequence ID" value="HIU50578.1"/>
    <property type="molecule type" value="Genomic_DNA"/>
</dbReference>